<name>A0AAW1UZD8_9CUCU</name>
<gene>
    <name evidence="2" type="ORF">WA026_000718</name>
</gene>
<reference evidence="2 3" key="1">
    <citation type="submission" date="2023-03" db="EMBL/GenBank/DDBJ databases">
        <title>Genome insight into feeding habits of ladybird beetles.</title>
        <authorList>
            <person name="Li H.-S."/>
            <person name="Huang Y.-H."/>
            <person name="Pang H."/>
        </authorList>
    </citation>
    <scope>NUCLEOTIDE SEQUENCE [LARGE SCALE GENOMIC DNA]</scope>
    <source>
        <strain evidence="2">SYSU_2023b</strain>
        <tissue evidence="2">Whole body</tissue>
    </source>
</reference>
<dbReference type="AlphaFoldDB" id="A0AAW1UZD8"/>
<dbReference type="InterPro" id="IPR038832">
    <property type="entry name" value="CDCA3"/>
</dbReference>
<feature type="compositionally biased region" description="Polar residues" evidence="1">
    <location>
        <begin position="15"/>
        <end position="25"/>
    </location>
</feature>
<organism evidence="2 3">
    <name type="scientific">Henosepilachna vigintioctopunctata</name>
    <dbReference type="NCBI Taxonomy" id="420089"/>
    <lineage>
        <taxon>Eukaryota</taxon>
        <taxon>Metazoa</taxon>
        <taxon>Ecdysozoa</taxon>
        <taxon>Arthropoda</taxon>
        <taxon>Hexapoda</taxon>
        <taxon>Insecta</taxon>
        <taxon>Pterygota</taxon>
        <taxon>Neoptera</taxon>
        <taxon>Endopterygota</taxon>
        <taxon>Coleoptera</taxon>
        <taxon>Polyphaga</taxon>
        <taxon>Cucujiformia</taxon>
        <taxon>Coccinelloidea</taxon>
        <taxon>Coccinellidae</taxon>
        <taxon>Epilachninae</taxon>
        <taxon>Epilachnini</taxon>
        <taxon>Henosepilachna</taxon>
    </lineage>
</organism>
<evidence type="ECO:0000313" key="2">
    <source>
        <dbReference type="EMBL" id="KAK9888469.1"/>
    </source>
</evidence>
<feature type="region of interest" description="Disordered" evidence="1">
    <location>
        <begin position="383"/>
        <end position="407"/>
    </location>
</feature>
<dbReference type="PANTHER" id="PTHR34756:SF1">
    <property type="entry name" value="CELL DIVISION CYCLE-ASSOCIATED PROTEIN 3"/>
    <property type="match status" value="1"/>
</dbReference>
<proteinExistence type="predicted"/>
<sequence>MGSSESKQYKDDQDLPSTPMQCTIKPSNVKNVSEMDPRSPNFNIIRTPIEVAIISNEAEVETNMSQMEIAADPRSPSDQFTRTPILIQSSVSGRTPFKLHNKILDNARSSIYYTPTKTSKIQKDFQINRTPIPPKLLESSPVSRKHCENRKSFVGLLETNIDYRETNLDNYIETNTFSSGLTINTNENFLSSGSIIKQENCDPRSPSTEFLRTPIQIIKKIGEVDLNKVDNDVEVDNQQYEECCNSESLLKIATPCVESIEVEENIITLKSTVENLENNSKVQNTSHDFETFNQENCIDMKNVDGNHSSNLQNKNDIICEDIVNILNDLVGHVETQLKQKEDTEIISIYSENDKHQALIDLTADIREFDRKLTKIIHEDNETFSFRRTPKSEKEEKPRNRTPMKDRNIIEEPKRNKLKVSDKPRKLDTVSKIPIFREKNGENKIQCENTIPLDLGVRKKKKSHQPKWDSDKTLVI</sequence>
<feature type="region of interest" description="Disordered" evidence="1">
    <location>
        <begin position="1"/>
        <end position="25"/>
    </location>
</feature>
<dbReference type="EMBL" id="JARQZJ010000121">
    <property type="protein sequence ID" value="KAK9888469.1"/>
    <property type="molecule type" value="Genomic_DNA"/>
</dbReference>
<evidence type="ECO:0000256" key="1">
    <source>
        <dbReference type="SAM" id="MobiDB-lite"/>
    </source>
</evidence>
<accession>A0AAW1UZD8</accession>
<keyword evidence="3" id="KW-1185">Reference proteome</keyword>
<feature type="compositionally biased region" description="Basic and acidic residues" evidence="1">
    <location>
        <begin position="389"/>
        <end position="407"/>
    </location>
</feature>
<protein>
    <submittedName>
        <fullName evidence="2">Uncharacterized protein</fullName>
    </submittedName>
</protein>
<dbReference type="Proteomes" id="UP001431783">
    <property type="component" value="Unassembled WGS sequence"/>
</dbReference>
<comment type="caution">
    <text evidence="2">The sequence shown here is derived from an EMBL/GenBank/DDBJ whole genome shotgun (WGS) entry which is preliminary data.</text>
</comment>
<evidence type="ECO:0000313" key="3">
    <source>
        <dbReference type="Proteomes" id="UP001431783"/>
    </source>
</evidence>
<dbReference type="PANTHER" id="PTHR34756">
    <property type="entry name" value="CELL DIVISION CYCLE-ASSOCIATED PROTEIN 3"/>
    <property type="match status" value="1"/>
</dbReference>